<dbReference type="Pfam" id="PF01035">
    <property type="entry name" value="DNA_binding_1"/>
    <property type="match status" value="1"/>
</dbReference>
<dbReference type="Proteomes" id="UP000284178">
    <property type="component" value="Unassembled WGS sequence"/>
</dbReference>
<dbReference type="InterPro" id="IPR014048">
    <property type="entry name" value="MethylDNA_cys_MeTrfase_DNA-bd"/>
</dbReference>
<evidence type="ECO:0000256" key="8">
    <source>
        <dbReference type="ARBA" id="ARBA00049348"/>
    </source>
</evidence>
<comment type="subcellular location">
    <subcellularLocation>
        <location evidence="9">Cytoplasm</location>
    </subcellularLocation>
</comment>
<dbReference type="Gene3D" id="1.10.10.10">
    <property type="entry name" value="Winged helix-like DNA-binding domain superfamily/Winged helix DNA-binding domain"/>
    <property type="match status" value="1"/>
</dbReference>
<dbReference type="InterPro" id="IPR036631">
    <property type="entry name" value="MGMT_N_sf"/>
</dbReference>
<sequence length="157" mass="18162">MIRIEERDERIVRVDFEQEFPEDEECEVAETACLWQAFTQLQEYLEGKRQTFELILHPEGTEFQKAAWQALMEIPYGETRTYKQQAESIGKPKALRAIGMANHRNPIPIFIPCHRVIGADGSLTGYGGGLQIKRTLLDLERRTLEKQRETELQKAAQ</sequence>
<comment type="miscellaneous">
    <text evidence="9">This enzyme catalyzes only one turnover and therefore is not strictly catalytic. According to one definition, an enzyme is a biocatalyst that acts repeatedly and over many reaction cycles.</text>
</comment>
<dbReference type="PROSITE" id="PS00374">
    <property type="entry name" value="MGMT"/>
    <property type="match status" value="1"/>
</dbReference>
<reference evidence="12 13" key="1">
    <citation type="submission" date="2018-08" db="EMBL/GenBank/DDBJ databases">
        <title>A genome reference for cultivated species of the human gut microbiota.</title>
        <authorList>
            <person name="Zou Y."/>
            <person name="Xue W."/>
            <person name="Luo G."/>
        </authorList>
    </citation>
    <scope>NUCLEOTIDE SEQUENCE [LARGE SCALE GENOMIC DNA]</scope>
    <source>
        <strain evidence="12 13">AF24-29</strain>
    </source>
</reference>
<dbReference type="HAMAP" id="MF_00772">
    <property type="entry name" value="OGT"/>
    <property type="match status" value="1"/>
</dbReference>
<comment type="function">
    <text evidence="9">Involved in the cellular defense against the biological effects of O6-methylguanine (O6-MeG) and O4-methylthymine (O4-MeT) in DNA. Repairs the methylated nucleobase in DNA by stoichiometrically transferring the methyl group to a cysteine residue in the enzyme. This is a suicide reaction: the enzyme is irreversibly inactivated.</text>
</comment>
<evidence type="ECO:0000313" key="12">
    <source>
        <dbReference type="EMBL" id="RGR74785.1"/>
    </source>
</evidence>
<evidence type="ECO:0000259" key="10">
    <source>
        <dbReference type="Pfam" id="PF01035"/>
    </source>
</evidence>
<dbReference type="GO" id="GO:0005737">
    <property type="term" value="C:cytoplasm"/>
    <property type="evidence" value="ECO:0007669"/>
    <property type="project" value="UniProtKB-SubCell"/>
</dbReference>
<dbReference type="NCBIfam" id="TIGR00589">
    <property type="entry name" value="ogt"/>
    <property type="match status" value="1"/>
</dbReference>
<comment type="catalytic activity">
    <reaction evidence="8 9">
        <text>a 6-O-methyl-2'-deoxyguanosine in DNA + L-cysteinyl-[protein] = S-methyl-L-cysteinyl-[protein] + a 2'-deoxyguanosine in DNA</text>
        <dbReference type="Rhea" id="RHEA:24000"/>
        <dbReference type="Rhea" id="RHEA-COMP:10131"/>
        <dbReference type="Rhea" id="RHEA-COMP:10132"/>
        <dbReference type="Rhea" id="RHEA-COMP:11367"/>
        <dbReference type="Rhea" id="RHEA-COMP:11368"/>
        <dbReference type="ChEBI" id="CHEBI:29950"/>
        <dbReference type="ChEBI" id="CHEBI:82612"/>
        <dbReference type="ChEBI" id="CHEBI:85445"/>
        <dbReference type="ChEBI" id="CHEBI:85448"/>
        <dbReference type="EC" id="2.1.1.63"/>
    </reaction>
</comment>
<dbReference type="FunFam" id="1.10.10.10:FF:000214">
    <property type="entry name" value="Methylated-DNA--protein-cysteine methyltransferase"/>
    <property type="match status" value="1"/>
</dbReference>
<dbReference type="EC" id="2.1.1.63" evidence="9"/>
<dbReference type="EMBL" id="QRUP01000008">
    <property type="protein sequence ID" value="RGR74785.1"/>
    <property type="molecule type" value="Genomic_DNA"/>
</dbReference>
<feature type="domain" description="Methylguanine DNA methyltransferase ribonuclease-like" evidence="11">
    <location>
        <begin position="6"/>
        <end position="56"/>
    </location>
</feature>
<dbReference type="CDD" id="cd06445">
    <property type="entry name" value="ATase"/>
    <property type="match status" value="1"/>
</dbReference>
<dbReference type="Gene3D" id="3.30.160.70">
    <property type="entry name" value="Methylated DNA-protein cysteine methyltransferase domain"/>
    <property type="match status" value="1"/>
</dbReference>
<evidence type="ECO:0000256" key="3">
    <source>
        <dbReference type="ARBA" id="ARBA00022490"/>
    </source>
</evidence>
<dbReference type="PANTHER" id="PTHR10815">
    <property type="entry name" value="METHYLATED-DNA--PROTEIN-CYSTEINE METHYLTRANSFERASE"/>
    <property type="match status" value="1"/>
</dbReference>
<dbReference type="Pfam" id="PF02870">
    <property type="entry name" value="Methyltransf_1N"/>
    <property type="match status" value="1"/>
</dbReference>
<keyword evidence="5 9" id="KW-0808">Transferase</keyword>
<dbReference type="GO" id="GO:0003908">
    <property type="term" value="F:methylated-DNA-[protein]-cysteine S-methyltransferase activity"/>
    <property type="evidence" value="ECO:0007669"/>
    <property type="project" value="UniProtKB-UniRule"/>
</dbReference>
<evidence type="ECO:0000313" key="13">
    <source>
        <dbReference type="Proteomes" id="UP000284178"/>
    </source>
</evidence>
<evidence type="ECO:0000256" key="9">
    <source>
        <dbReference type="HAMAP-Rule" id="MF_00772"/>
    </source>
</evidence>
<feature type="domain" description="Methylated-DNA-[protein]-cysteine S-methyltransferase DNA binding" evidence="10">
    <location>
        <begin position="62"/>
        <end position="141"/>
    </location>
</feature>
<gene>
    <name evidence="12" type="ORF">DWY25_07695</name>
</gene>
<dbReference type="InterPro" id="IPR008332">
    <property type="entry name" value="MethylG_MeTrfase_N"/>
</dbReference>
<keyword evidence="7 9" id="KW-0234">DNA repair</keyword>
<keyword evidence="6 9" id="KW-0227">DNA damage</keyword>
<protein>
    <recommendedName>
        <fullName evidence="9">Methylated-DNA--protein-cysteine methyltransferase</fullName>
        <ecNumber evidence="9">2.1.1.63</ecNumber>
    </recommendedName>
    <alternativeName>
        <fullName evidence="9">6-O-methylguanine-DNA methyltransferase</fullName>
        <shortName evidence="9">MGMT</shortName>
    </alternativeName>
    <alternativeName>
        <fullName evidence="9">O-6-methylguanine-DNA-alkyltransferase</fullName>
    </alternativeName>
</protein>
<dbReference type="InterPro" id="IPR036388">
    <property type="entry name" value="WH-like_DNA-bd_sf"/>
</dbReference>
<keyword evidence="3 9" id="KW-0963">Cytoplasm</keyword>
<dbReference type="GO" id="GO:0032259">
    <property type="term" value="P:methylation"/>
    <property type="evidence" value="ECO:0007669"/>
    <property type="project" value="UniProtKB-KW"/>
</dbReference>
<keyword evidence="4 9" id="KW-0489">Methyltransferase</keyword>
<dbReference type="SUPFAM" id="SSF53155">
    <property type="entry name" value="Methylated DNA-protein cysteine methyltransferase domain"/>
    <property type="match status" value="1"/>
</dbReference>
<comment type="catalytic activity">
    <reaction evidence="1 9">
        <text>a 4-O-methyl-thymidine in DNA + L-cysteinyl-[protein] = a thymidine in DNA + S-methyl-L-cysteinyl-[protein]</text>
        <dbReference type="Rhea" id="RHEA:53428"/>
        <dbReference type="Rhea" id="RHEA-COMP:10131"/>
        <dbReference type="Rhea" id="RHEA-COMP:10132"/>
        <dbReference type="Rhea" id="RHEA-COMP:13555"/>
        <dbReference type="Rhea" id="RHEA-COMP:13556"/>
        <dbReference type="ChEBI" id="CHEBI:29950"/>
        <dbReference type="ChEBI" id="CHEBI:82612"/>
        <dbReference type="ChEBI" id="CHEBI:137386"/>
        <dbReference type="ChEBI" id="CHEBI:137387"/>
        <dbReference type="EC" id="2.1.1.63"/>
    </reaction>
</comment>
<dbReference type="InterPro" id="IPR023546">
    <property type="entry name" value="MGMT"/>
</dbReference>
<dbReference type="PANTHER" id="PTHR10815:SF5">
    <property type="entry name" value="METHYLATED-DNA--PROTEIN-CYSTEINE METHYLTRANSFERASE"/>
    <property type="match status" value="1"/>
</dbReference>
<dbReference type="InterPro" id="IPR001497">
    <property type="entry name" value="MethylDNA_cys_MeTrfase_AS"/>
</dbReference>
<accession>A0A412G2V0</accession>
<comment type="caution">
    <text evidence="12">The sequence shown here is derived from an EMBL/GenBank/DDBJ whole genome shotgun (WGS) entry which is preliminary data.</text>
</comment>
<evidence type="ECO:0000259" key="11">
    <source>
        <dbReference type="Pfam" id="PF02870"/>
    </source>
</evidence>
<feature type="active site" description="Nucleophile; methyl group acceptor" evidence="9">
    <location>
        <position position="113"/>
    </location>
</feature>
<evidence type="ECO:0000256" key="7">
    <source>
        <dbReference type="ARBA" id="ARBA00023204"/>
    </source>
</evidence>
<organism evidence="12 13">
    <name type="scientific">Holdemania filiformis</name>
    <dbReference type="NCBI Taxonomy" id="61171"/>
    <lineage>
        <taxon>Bacteria</taxon>
        <taxon>Bacillati</taxon>
        <taxon>Bacillota</taxon>
        <taxon>Erysipelotrichia</taxon>
        <taxon>Erysipelotrichales</taxon>
        <taxon>Erysipelotrichaceae</taxon>
        <taxon>Holdemania</taxon>
    </lineage>
</organism>
<evidence type="ECO:0000256" key="2">
    <source>
        <dbReference type="ARBA" id="ARBA00008711"/>
    </source>
</evidence>
<comment type="similarity">
    <text evidence="2 9">Belongs to the MGMT family.</text>
</comment>
<name>A0A412G2V0_9FIRM</name>
<dbReference type="InterPro" id="IPR036217">
    <property type="entry name" value="MethylDNA_cys_MeTrfase_DNAb"/>
</dbReference>
<dbReference type="GO" id="GO:0006307">
    <property type="term" value="P:DNA alkylation repair"/>
    <property type="evidence" value="ECO:0007669"/>
    <property type="project" value="UniProtKB-UniRule"/>
</dbReference>
<evidence type="ECO:0000256" key="1">
    <source>
        <dbReference type="ARBA" id="ARBA00001286"/>
    </source>
</evidence>
<evidence type="ECO:0000256" key="4">
    <source>
        <dbReference type="ARBA" id="ARBA00022603"/>
    </source>
</evidence>
<dbReference type="AlphaFoldDB" id="A0A412G2V0"/>
<evidence type="ECO:0000256" key="5">
    <source>
        <dbReference type="ARBA" id="ARBA00022679"/>
    </source>
</evidence>
<dbReference type="SUPFAM" id="SSF46767">
    <property type="entry name" value="Methylated DNA-protein cysteine methyltransferase, C-terminal domain"/>
    <property type="match status" value="1"/>
</dbReference>
<proteinExistence type="inferred from homology"/>
<evidence type="ECO:0000256" key="6">
    <source>
        <dbReference type="ARBA" id="ARBA00022763"/>
    </source>
</evidence>
<keyword evidence="13" id="KW-1185">Reference proteome</keyword>